<gene>
    <name evidence="4" type="ORF">J2X31_001266</name>
</gene>
<dbReference type="Gene3D" id="3.30.2010.10">
    <property type="entry name" value="Metalloproteases ('zincins'), catalytic domain"/>
    <property type="match status" value="1"/>
</dbReference>
<dbReference type="CDD" id="cd07341">
    <property type="entry name" value="M56_BlaR1_MecR1_like"/>
    <property type="match status" value="1"/>
</dbReference>
<feature type="region of interest" description="Disordered" evidence="1">
    <location>
        <begin position="395"/>
        <end position="426"/>
    </location>
</feature>
<dbReference type="PANTHER" id="PTHR34978">
    <property type="entry name" value="POSSIBLE SENSOR-TRANSDUCER PROTEIN BLAR"/>
    <property type="match status" value="1"/>
</dbReference>
<dbReference type="Pfam" id="PF05569">
    <property type="entry name" value="Peptidase_M56"/>
    <property type="match status" value="1"/>
</dbReference>
<reference evidence="4 5" key="1">
    <citation type="submission" date="2023-07" db="EMBL/GenBank/DDBJ databases">
        <title>Sorghum-associated microbial communities from plants grown in Nebraska, USA.</title>
        <authorList>
            <person name="Schachtman D."/>
        </authorList>
    </citation>
    <scope>NUCLEOTIDE SEQUENCE [LARGE SCALE GENOMIC DNA]</scope>
    <source>
        <strain evidence="4 5">3773</strain>
    </source>
</reference>
<keyword evidence="5" id="KW-1185">Reference proteome</keyword>
<dbReference type="RefSeq" id="WP_310025305.1">
    <property type="nucleotide sequence ID" value="NZ_JAVDVI010000004.1"/>
</dbReference>
<protein>
    <submittedName>
        <fullName evidence="4">Beta-lactamase regulating signal transducer with metallopeptidase domain</fullName>
    </submittedName>
</protein>
<keyword evidence="2" id="KW-1133">Transmembrane helix</keyword>
<evidence type="ECO:0000256" key="1">
    <source>
        <dbReference type="SAM" id="MobiDB-lite"/>
    </source>
</evidence>
<sequence>MFTISDTLLKAISWTLVHTIWQGFILAFLAGIVILMTKKATSTLRYNLLSGLFLLFIIVVGFTFNYEYQHENEAYLTVNFSENLKSVFTLQDGNVSNNFSTLIVDFLNKNANTIVLIWFIVFCFKCFSITTNLSHIYKIRNYRNQPVSDYWKERLEALSQNIRLNKTIVLLESQLVKVPSVTGFFKPIILLPIGMLSQLPQDQVEAILLHELAHIRRKDYFVNLLQSFVEIVFFFNPGVLWLSSLIKEERENCCDDIAVSVTKCKAKFVHALVSFQEYNMKDNELIMGFGGKKNHLLNRAKRIIHNDTKSLNGIEKTFLSVAVFAVLMVMLAFGNSKMESSGKPSTAIRTETTTTEEITTTYENEQKIKEVTKTSETKTSKSEYCEIVAQKPSVMTEDEANSLSEIDEKKAEISSENAEEKRLEAEKSKQETVKKVLTTPKNQTVTTCEKTSVTDKKIQEKERIVITADKVWESPEKMAQSIINDLTAEKIISVTVNLSYNLSDTNLIVNGKVQSDSVHKKFKQKYLKQVQEKHRVSDKISIVYNYDISNLVACN</sequence>
<evidence type="ECO:0000313" key="4">
    <source>
        <dbReference type="EMBL" id="MDR6967259.1"/>
    </source>
</evidence>
<evidence type="ECO:0000313" key="5">
    <source>
        <dbReference type="Proteomes" id="UP001255185"/>
    </source>
</evidence>
<dbReference type="InterPro" id="IPR008756">
    <property type="entry name" value="Peptidase_M56"/>
</dbReference>
<feature type="transmembrane region" description="Helical" evidence="2">
    <location>
        <begin position="317"/>
        <end position="334"/>
    </location>
</feature>
<proteinExistence type="predicted"/>
<dbReference type="Proteomes" id="UP001255185">
    <property type="component" value="Unassembled WGS sequence"/>
</dbReference>
<keyword evidence="2" id="KW-0472">Membrane</keyword>
<feature type="domain" description="Peptidase M56" evidence="3">
    <location>
        <begin position="52"/>
        <end position="281"/>
    </location>
</feature>
<feature type="transmembrane region" description="Helical" evidence="2">
    <location>
        <begin position="12"/>
        <end position="36"/>
    </location>
</feature>
<feature type="transmembrane region" description="Helical" evidence="2">
    <location>
        <begin position="114"/>
        <end position="133"/>
    </location>
</feature>
<feature type="compositionally biased region" description="Basic and acidic residues" evidence="1">
    <location>
        <begin position="406"/>
        <end position="426"/>
    </location>
</feature>
<dbReference type="InterPro" id="IPR052173">
    <property type="entry name" value="Beta-lactam_resp_regulator"/>
</dbReference>
<evidence type="ECO:0000259" key="3">
    <source>
        <dbReference type="Pfam" id="PF05569"/>
    </source>
</evidence>
<accession>A0ABU1TMS4</accession>
<name>A0ABU1TMS4_9FLAO</name>
<dbReference type="EMBL" id="JAVDVI010000004">
    <property type="protein sequence ID" value="MDR6967259.1"/>
    <property type="molecule type" value="Genomic_DNA"/>
</dbReference>
<feature type="transmembrane region" description="Helical" evidence="2">
    <location>
        <begin position="48"/>
        <end position="66"/>
    </location>
</feature>
<comment type="caution">
    <text evidence="4">The sequence shown here is derived from an EMBL/GenBank/DDBJ whole genome shotgun (WGS) entry which is preliminary data.</text>
</comment>
<dbReference type="PANTHER" id="PTHR34978:SF3">
    <property type="entry name" value="SLR0241 PROTEIN"/>
    <property type="match status" value="1"/>
</dbReference>
<keyword evidence="2" id="KW-0812">Transmembrane</keyword>
<organism evidence="4 5">
    <name type="scientific">Flavobacterium arsenatis</name>
    <dbReference type="NCBI Taxonomy" id="1484332"/>
    <lineage>
        <taxon>Bacteria</taxon>
        <taxon>Pseudomonadati</taxon>
        <taxon>Bacteroidota</taxon>
        <taxon>Flavobacteriia</taxon>
        <taxon>Flavobacteriales</taxon>
        <taxon>Flavobacteriaceae</taxon>
        <taxon>Flavobacterium</taxon>
    </lineage>
</organism>
<evidence type="ECO:0000256" key="2">
    <source>
        <dbReference type="SAM" id="Phobius"/>
    </source>
</evidence>